<dbReference type="InterPro" id="IPR029058">
    <property type="entry name" value="AB_hydrolase_fold"/>
</dbReference>
<name>A0A8J6PBU9_9FLAO</name>
<evidence type="ECO:0000313" key="2">
    <source>
        <dbReference type="EMBL" id="MBC9812012.1"/>
    </source>
</evidence>
<dbReference type="Gene3D" id="3.40.50.1820">
    <property type="entry name" value="alpha/beta hydrolase"/>
    <property type="match status" value="1"/>
</dbReference>
<evidence type="ECO:0000259" key="1">
    <source>
        <dbReference type="Pfam" id="PF01764"/>
    </source>
</evidence>
<sequence>MKQYRIIVIFSLLVFNNVIAQLSYTFSPGFIPQECDEILQLNDAFMNKVPVERFADSAGLTDYRFVYRSPAMGLDNLWDLWVRSDSTVVLMLRGTTGDPKSLLADFYCAMMPATGTVKLSETQSFQYKIAEHEQAAVHAGFLAGFAYIANDAQQKIDSLYKAGYHNYLVGGHSQGGSLVYYVSAWLYYLKKDGVYPDMQVKAYATAPPKMGNMYFVYNYDHIMRSEWAFSVTNSKDPVPEMPFTTQQLAPDMNEPNPLVDARQGLKKQPLIKRMFLSSAYNKMNKKAIKSAKSYQKYLGRYVGKFINGMVPGLQLPDPVNSAYFLRPGVPISFVPEQNYFDFYKDNKSPYYHHGIEPYRFLLRQQYEGLMPIGE</sequence>
<dbReference type="InterPro" id="IPR002921">
    <property type="entry name" value="Fungal_lipase-type"/>
</dbReference>
<dbReference type="GO" id="GO:0006629">
    <property type="term" value="P:lipid metabolic process"/>
    <property type="evidence" value="ECO:0007669"/>
    <property type="project" value="InterPro"/>
</dbReference>
<dbReference type="PANTHER" id="PTHR45856:SF11">
    <property type="entry name" value="FUNGAL LIPASE-LIKE DOMAIN-CONTAINING PROTEIN"/>
    <property type="match status" value="1"/>
</dbReference>
<dbReference type="PANTHER" id="PTHR45856">
    <property type="entry name" value="ALPHA/BETA-HYDROLASES SUPERFAMILY PROTEIN"/>
    <property type="match status" value="1"/>
</dbReference>
<dbReference type="Proteomes" id="UP000652681">
    <property type="component" value="Unassembled WGS sequence"/>
</dbReference>
<comment type="caution">
    <text evidence="2">The sequence shown here is derived from an EMBL/GenBank/DDBJ whole genome shotgun (WGS) entry which is preliminary data.</text>
</comment>
<feature type="domain" description="Fungal lipase-type" evidence="1">
    <location>
        <begin position="89"/>
        <end position="244"/>
    </location>
</feature>
<protein>
    <submittedName>
        <fullName evidence="2">Lipase family protein</fullName>
    </submittedName>
</protein>
<gene>
    <name evidence="2" type="ORF">H9Y05_05920</name>
</gene>
<dbReference type="EMBL" id="JACVEL010000003">
    <property type="protein sequence ID" value="MBC9812012.1"/>
    <property type="molecule type" value="Genomic_DNA"/>
</dbReference>
<dbReference type="AlphaFoldDB" id="A0A8J6PBU9"/>
<proteinExistence type="predicted"/>
<dbReference type="RefSeq" id="WP_216713753.1">
    <property type="nucleotide sequence ID" value="NZ_JACVEL010000003.1"/>
</dbReference>
<keyword evidence="3" id="KW-1185">Reference proteome</keyword>
<dbReference type="Pfam" id="PF01764">
    <property type="entry name" value="Lipase_3"/>
    <property type="match status" value="1"/>
</dbReference>
<evidence type="ECO:0000313" key="3">
    <source>
        <dbReference type="Proteomes" id="UP000652681"/>
    </source>
</evidence>
<accession>A0A8J6PBU9</accession>
<dbReference type="SUPFAM" id="SSF53474">
    <property type="entry name" value="alpha/beta-Hydrolases"/>
    <property type="match status" value="1"/>
</dbReference>
<dbReference type="InterPro" id="IPR051218">
    <property type="entry name" value="Sec_MonoDiacylglyc_Lipase"/>
</dbReference>
<organism evidence="2 3">
    <name type="scientific">Taishania pollutisoli</name>
    <dbReference type="NCBI Taxonomy" id="2766479"/>
    <lineage>
        <taxon>Bacteria</taxon>
        <taxon>Pseudomonadati</taxon>
        <taxon>Bacteroidota</taxon>
        <taxon>Flavobacteriia</taxon>
        <taxon>Flavobacteriales</taxon>
        <taxon>Crocinitomicaceae</taxon>
        <taxon>Taishania</taxon>
    </lineage>
</organism>
<reference evidence="2" key="1">
    <citation type="submission" date="2020-09" db="EMBL/GenBank/DDBJ databases">
        <title>Taishania pollutisoli gen. nov., sp. nov., Isolated from Tetrabromobisphenol A-Contaminated Soil.</title>
        <authorList>
            <person name="Chen Q."/>
        </authorList>
    </citation>
    <scope>NUCLEOTIDE SEQUENCE</scope>
    <source>
        <strain evidence="2">CZZ-1</strain>
    </source>
</reference>